<reference evidence="3 4" key="1">
    <citation type="submission" date="2020-10" db="EMBL/GenBank/DDBJ databases">
        <title>Mucilaginibacter mali sp. nov., isolated from rhizosphere soil of apple orchard.</title>
        <authorList>
            <person name="Lee J.-S."/>
            <person name="Kim H.S."/>
            <person name="Kim J.-S."/>
        </authorList>
    </citation>
    <scope>NUCLEOTIDE SEQUENCE [LARGE SCALE GENOMIC DNA]</scope>
    <source>
        <strain evidence="3 4">KCTC 23157</strain>
    </source>
</reference>
<dbReference type="Pfam" id="PF18962">
    <property type="entry name" value="Por_Secre_tail"/>
    <property type="match status" value="1"/>
</dbReference>
<accession>A0ABR9XEB0</accession>
<feature type="signal peptide" evidence="1">
    <location>
        <begin position="1"/>
        <end position="27"/>
    </location>
</feature>
<proteinExistence type="predicted"/>
<feature type="domain" description="Secretion system C-terminal sorting" evidence="2">
    <location>
        <begin position="88"/>
        <end position="166"/>
    </location>
</feature>
<gene>
    <name evidence="3" type="ORF">IRJ18_02990</name>
</gene>
<keyword evidence="1" id="KW-0732">Signal</keyword>
<evidence type="ECO:0000313" key="3">
    <source>
        <dbReference type="EMBL" id="MBE9665314.1"/>
    </source>
</evidence>
<keyword evidence="4" id="KW-1185">Reference proteome</keyword>
<name>A0ABR9XEB0_9SPHI</name>
<evidence type="ECO:0000256" key="1">
    <source>
        <dbReference type="SAM" id="SignalP"/>
    </source>
</evidence>
<feature type="chain" id="PRO_5047249739" evidence="1">
    <location>
        <begin position="28"/>
        <end position="167"/>
    </location>
</feature>
<organism evidence="3 4">
    <name type="scientific">Mucilaginibacter boryungensis</name>
    <dbReference type="NCBI Taxonomy" id="768480"/>
    <lineage>
        <taxon>Bacteria</taxon>
        <taxon>Pseudomonadati</taxon>
        <taxon>Bacteroidota</taxon>
        <taxon>Sphingobacteriia</taxon>
        <taxon>Sphingobacteriales</taxon>
        <taxon>Sphingobacteriaceae</taxon>
        <taxon>Mucilaginibacter</taxon>
    </lineage>
</organism>
<dbReference type="NCBIfam" id="TIGR04183">
    <property type="entry name" value="Por_Secre_tail"/>
    <property type="match status" value="1"/>
</dbReference>
<dbReference type="RefSeq" id="WP_194104715.1">
    <property type="nucleotide sequence ID" value="NZ_JADFFM010000001.1"/>
</dbReference>
<comment type="caution">
    <text evidence="3">The sequence shown here is derived from an EMBL/GenBank/DDBJ whole genome shotgun (WGS) entry which is preliminary data.</text>
</comment>
<protein>
    <submittedName>
        <fullName evidence="3">T9SS type A sorting domain-containing protein</fullName>
    </submittedName>
</protein>
<evidence type="ECO:0000259" key="2">
    <source>
        <dbReference type="Pfam" id="PF18962"/>
    </source>
</evidence>
<dbReference type="Proteomes" id="UP000632774">
    <property type="component" value="Unassembled WGS sequence"/>
</dbReference>
<dbReference type="InterPro" id="IPR026444">
    <property type="entry name" value="Secre_tail"/>
</dbReference>
<evidence type="ECO:0000313" key="4">
    <source>
        <dbReference type="Proteomes" id="UP000632774"/>
    </source>
</evidence>
<dbReference type="EMBL" id="JADFFM010000001">
    <property type="protein sequence ID" value="MBE9665314.1"/>
    <property type="molecule type" value="Genomic_DNA"/>
</dbReference>
<sequence length="167" mass="18783">MNKNYTKIYSRILLLAVAMLMSFTMVATPKQKSDTTLLRLTRLSKKDKNVLKTYHVNFPAIKPIPVPANKTTSTTAYAEDKLLTNVQVYPNPVIDQINLKYSISKASNVNIKIMDVLGNEVINLFSQHVEPGEFKAVYTLKGKLNSGFYFVRVVVGTESVIKRISIL</sequence>